<accession>A0A0F9BZL7</accession>
<sequence length="156" mass="17490">MLVRLTSDQVSNFWEIIKYSFEQAAPPTVLVSPDHATNLLEDLLVGTTDCWISFQRGKKGSKVDGVVITKIVEDDTSKTRNLLIYSLYGYSFVGKDSWIEGLTTIARWAKSKRCYQIIGFTTEDQVVSLVDKMGGDSSVTLVRFDVSKALEVRDIL</sequence>
<name>A0A0F9BZL7_9ZZZZ</name>
<dbReference type="AlphaFoldDB" id="A0A0F9BZL7"/>
<protein>
    <submittedName>
        <fullName evidence="1">Uncharacterized protein</fullName>
    </submittedName>
</protein>
<organism evidence="1">
    <name type="scientific">marine sediment metagenome</name>
    <dbReference type="NCBI Taxonomy" id="412755"/>
    <lineage>
        <taxon>unclassified sequences</taxon>
        <taxon>metagenomes</taxon>
        <taxon>ecological metagenomes</taxon>
    </lineage>
</organism>
<reference evidence="1" key="1">
    <citation type="journal article" date="2015" name="Nature">
        <title>Complex archaea that bridge the gap between prokaryotes and eukaryotes.</title>
        <authorList>
            <person name="Spang A."/>
            <person name="Saw J.H."/>
            <person name="Jorgensen S.L."/>
            <person name="Zaremba-Niedzwiedzka K."/>
            <person name="Martijn J."/>
            <person name="Lind A.E."/>
            <person name="van Eijk R."/>
            <person name="Schleper C."/>
            <person name="Guy L."/>
            <person name="Ettema T.J."/>
        </authorList>
    </citation>
    <scope>NUCLEOTIDE SEQUENCE</scope>
</reference>
<gene>
    <name evidence="1" type="ORF">LCGC14_2385810</name>
</gene>
<comment type="caution">
    <text evidence="1">The sequence shown here is derived from an EMBL/GenBank/DDBJ whole genome shotgun (WGS) entry which is preliminary data.</text>
</comment>
<dbReference type="EMBL" id="LAZR01035489">
    <property type="protein sequence ID" value="KKL27370.1"/>
    <property type="molecule type" value="Genomic_DNA"/>
</dbReference>
<proteinExistence type="predicted"/>
<evidence type="ECO:0000313" key="1">
    <source>
        <dbReference type="EMBL" id="KKL27370.1"/>
    </source>
</evidence>